<proteinExistence type="predicted"/>
<evidence type="ECO:0000313" key="1">
    <source>
        <dbReference type="EMBL" id="KIK52139.1"/>
    </source>
</evidence>
<dbReference type="HOGENOM" id="CLU_084260_0_0_1"/>
<organism evidence="1 2">
    <name type="scientific">Collybiopsis luxurians FD-317 M1</name>
    <dbReference type="NCBI Taxonomy" id="944289"/>
    <lineage>
        <taxon>Eukaryota</taxon>
        <taxon>Fungi</taxon>
        <taxon>Dikarya</taxon>
        <taxon>Basidiomycota</taxon>
        <taxon>Agaricomycotina</taxon>
        <taxon>Agaricomycetes</taxon>
        <taxon>Agaricomycetidae</taxon>
        <taxon>Agaricales</taxon>
        <taxon>Marasmiineae</taxon>
        <taxon>Omphalotaceae</taxon>
        <taxon>Collybiopsis</taxon>
        <taxon>Collybiopsis luxurians</taxon>
    </lineage>
</organism>
<feature type="non-terminal residue" evidence="1">
    <location>
        <position position="292"/>
    </location>
</feature>
<dbReference type="Proteomes" id="UP000053593">
    <property type="component" value="Unassembled WGS sequence"/>
</dbReference>
<dbReference type="EMBL" id="KN834848">
    <property type="protein sequence ID" value="KIK52139.1"/>
    <property type="molecule type" value="Genomic_DNA"/>
</dbReference>
<evidence type="ECO:0000313" key="2">
    <source>
        <dbReference type="Proteomes" id="UP000053593"/>
    </source>
</evidence>
<gene>
    <name evidence="1" type="ORF">GYMLUDRAFT_50091</name>
</gene>
<sequence>MNPLNSKSLRGSDQHSSFFQEAHSFQLIGPSFVNGDQTVYYGPRDYQVGYSIEGRIPQLRDYFFVASQQEGSPDKRVDIMRRFYREEDRDAFASRLQKTAFAPFSMQPLWRLSVHGAPCLTVSSAPVYTLKEMMDGQFPMLWEQENVYLKIMTFFRQNDLGYPGRWDSEGLWKGWGKYKDLRLFDFEGNFVIDPEGLIARGLLYEDFKEFKKYGDAQLYQKAMKYERDRFWHKVEDKQIQLAMGHIKSDSFVSSSSPMSPGNQKLQIPSSHSGFQRMVMSIPLLPTFLRSLK</sequence>
<keyword evidence="2" id="KW-1185">Reference proteome</keyword>
<name>A0A0D0BR68_9AGAR</name>
<protein>
    <submittedName>
        <fullName evidence="1">Uncharacterized protein</fullName>
    </submittedName>
</protein>
<accession>A0A0D0BR68</accession>
<dbReference type="AlphaFoldDB" id="A0A0D0BR68"/>
<reference evidence="1 2" key="1">
    <citation type="submission" date="2014-04" db="EMBL/GenBank/DDBJ databases">
        <title>Evolutionary Origins and Diversification of the Mycorrhizal Mutualists.</title>
        <authorList>
            <consortium name="DOE Joint Genome Institute"/>
            <consortium name="Mycorrhizal Genomics Consortium"/>
            <person name="Kohler A."/>
            <person name="Kuo A."/>
            <person name="Nagy L.G."/>
            <person name="Floudas D."/>
            <person name="Copeland A."/>
            <person name="Barry K.W."/>
            <person name="Cichocki N."/>
            <person name="Veneault-Fourrey C."/>
            <person name="LaButti K."/>
            <person name="Lindquist E.A."/>
            <person name="Lipzen A."/>
            <person name="Lundell T."/>
            <person name="Morin E."/>
            <person name="Murat C."/>
            <person name="Riley R."/>
            <person name="Ohm R."/>
            <person name="Sun H."/>
            <person name="Tunlid A."/>
            <person name="Henrissat B."/>
            <person name="Grigoriev I.V."/>
            <person name="Hibbett D.S."/>
            <person name="Martin F."/>
        </authorList>
    </citation>
    <scope>NUCLEOTIDE SEQUENCE [LARGE SCALE GENOMIC DNA]</scope>
    <source>
        <strain evidence="1 2">FD-317 M1</strain>
    </source>
</reference>